<dbReference type="GO" id="GO:0005813">
    <property type="term" value="C:centrosome"/>
    <property type="evidence" value="ECO:0007669"/>
    <property type="project" value="TreeGrafter"/>
</dbReference>
<dbReference type="InterPro" id="IPR013083">
    <property type="entry name" value="Znf_RING/FYVE/PHD"/>
</dbReference>
<keyword evidence="1" id="KW-0479">Metal-binding</keyword>
<dbReference type="AlphaFoldDB" id="A0A0L0C248"/>
<keyword evidence="2 4" id="KW-0863">Zinc-finger</keyword>
<dbReference type="GO" id="GO:0030496">
    <property type="term" value="C:midbody"/>
    <property type="evidence" value="ECO:0007669"/>
    <property type="project" value="TreeGrafter"/>
</dbReference>
<dbReference type="Proteomes" id="UP000037069">
    <property type="component" value="Unassembled WGS sequence"/>
</dbReference>
<protein>
    <recommendedName>
        <fullName evidence="6">FYVE-type domain-containing protein</fullName>
    </recommendedName>
</protein>
<organism evidence="7 8">
    <name type="scientific">Lucilia cuprina</name>
    <name type="common">Green bottle fly</name>
    <name type="synonym">Australian sheep blowfly</name>
    <dbReference type="NCBI Taxonomy" id="7375"/>
    <lineage>
        <taxon>Eukaryota</taxon>
        <taxon>Metazoa</taxon>
        <taxon>Ecdysozoa</taxon>
        <taxon>Arthropoda</taxon>
        <taxon>Hexapoda</taxon>
        <taxon>Insecta</taxon>
        <taxon>Pterygota</taxon>
        <taxon>Neoptera</taxon>
        <taxon>Endopterygota</taxon>
        <taxon>Diptera</taxon>
        <taxon>Brachycera</taxon>
        <taxon>Muscomorpha</taxon>
        <taxon>Oestroidea</taxon>
        <taxon>Calliphoridae</taxon>
        <taxon>Luciliinae</taxon>
        <taxon>Lucilia</taxon>
    </lineage>
</organism>
<dbReference type="FunFam" id="3.30.40.10:FF:000879">
    <property type="entry name" value="abscission/NoCut checkpoint regulator"/>
    <property type="match status" value="1"/>
</dbReference>
<dbReference type="PANTHER" id="PTHR46603">
    <property type="entry name" value="ABSCISSION/NOCUT CHECKPOINT REGULATOR"/>
    <property type="match status" value="1"/>
</dbReference>
<evidence type="ECO:0000256" key="5">
    <source>
        <dbReference type="SAM" id="MobiDB-lite"/>
    </source>
</evidence>
<dbReference type="PROSITE" id="PS50178">
    <property type="entry name" value="ZF_FYVE"/>
    <property type="match status" value="1"/>
</dbReference>
<feature type="compositionally biased region" description="Low complexity" evidence="5">
    <location>
        <begin position="233"/>
        <end position="255"/>
    </location>
</feature>
<feature type="region of interest" description="Disordered" evidence="5">
    <location>
        <begin position="228"/>
        <end position="259"/>
    </location>
</feature>
<dbReference type="InterPro" id="IPR044553">
    <property type="entry name" value="Bbox1_ANCHR"/>
</dbReference>
<feature type="domain" description="FYVE-type" evidence="6">
    <location>
        <begin position="1"/>
        <end position="56"/>
    </location>
</feature>
<evidence type="ECO:0000313" key="8">
    <source>
        <dbReference type="Proteomes" id="UP000037069"/>
    </source>
</evidence>
<dbReference type="GO" id="GO:0032154">
    <property type="term" value="C:cleavage furrow"/>
    <property type="evidence" value="ECO:0007669"/>
    <property type="project" value="TreeGrafter"/>
</dbReference>
<keyword evidence="8" id="KW-1185">Reference proteome</keyword>
<dbReference type="CDD" id="cd19817">
    <property type="entry name" value="Bbox1_ANCHR-like"/>
    <property type="match status" value="1"/>
</dbReference>
<reference evidence="7 8" key="1">
    <citation type="journal article" date="2015" name="Nat. Commun.">
        <title>Lucilia cuprina genome unlocks parasitic fly biology to underpin future interventions.</title>
        <authorList>
            <person name="Anstead C.A."/>
            <person name="Korhonen P.K."/>
            <person name="Young N.D."/>
            <person name="Hall R.S."/>
            <person name="Jex A.R."/>
            <person name="Murali S.C."/>
            <person name="Hughes D.S."/>
            <person name="Lee S.F."/>
            <person name="Perry T."/>
            <person name="Stroehlein A.J."/>
            <person name="Ansell B.R."/>
            <person name="Breugelmans B."/>
            <person name="Hofmann A."/>
            <person name="Qu J."/>
            <person name="Dugan S."/>
            <person name="Lee S.L."/>
            <person name="Chao H."/>
            <person name="Dinh H."/>
            <person name="Han Y."/>
            <person name="Doddapaneni H.V."/>
            <person name="Worley K.C."/>
            <person name="Muzny D.M."/>
            <person name="Ioannidis P."/>
            <person name="Waterhouse R.M."/>
            <person name="Zdobnov E.M."/>
            <person name="James P.J."/>
            <person name="Bagnall N.H."/>
            <person name="Kotze A.C."/>
            <person name="Gibbs R.A."/>
            <person name="Richards S."/>
            <person name="Batterham P."/>
            <person name="Gasser R.B."/>
        </authorList>
    </citation>
    <scope>NUCLEOTIDE SEQUENCE [LARGE SCALE GENOMIC DNA]</scope>
    <source>
        <strain evidence="7 8">LS</strain>
        <tissue evidence="7">Full body</tissue>
    </source>
</reference>
<dbReference type="Pfam" id="PF22586">
    <property type="entry name" value="ANCHR-like_BBOX"/>
    <property type="match status" value="1"/>
</dbReference>
<dbReference type="Gene3D" id="3.30.40.10">
    <property type="entry name" value="Zinc/RING finger domain, C3HC4 (zinc finger)"/>
    <property type="match status" value="1"/>
</dbReference>
<proteinExistence type="predicted"/>
<dbReference type="EMBL" id="JRES01000996">
    <property type="protein sequence ID" value="KNC26322.1"/>
    <property type="molecule type" value="Genomic_DNA"/>
</dbReference>
<keyword evidence="3" id="KW-0862">Zinc</keyword>
<accession>A0A0L0C248</accession>
<dbReference type="OrthoDB" id="5407799at2759"/>
<evidence type="ECO:0000256" key="4">
    <source>
        <dbReference type="PROSITE-ProRule" id="PRU00091"/>
    </source>
</evidence>
<evidence type="ECO:0000313" key="7">
    <source>
        <dbReference type="EMBL" id="KNC26322.1"/>
    </source>
</evidence>
<sequence length="360" mass="40074">MSCFGCSRKYGLFCKEYGCPNCGYSYCAKCLKRPVVVPRHNNKVMNVCLICYDKLSKLQEVEKVIDVETLPGTIITKANKGMVNEQIVQKDINSLLEVEPSAALVGEVLEPISPVKMTSSTHSSGENSDITENLDSAILQRLKNLKASDPSSFPSDDEIRSRLSKLNGMPQKDYSKKDLLLNTDQRTDQEKMNDLLAQFMGEAEIDNRLETKRNDTLSDIERRLKALRDDPVTTAASGSSAIGTTTSPDTNTPSDNEMDDETMLKGIMEKYLAEACLPEAPNNLETELAAGIPPPPTGVDTEELPWCNICNEDAAFRCKGCDGELFCAQCYRECHDDDEEYRAHVKEPYSAPPKFKEDHF</sequence>
<gene>
    <name evidence="7" type="ORF">FF38_00875</name>
</gene>
<name>A0A0L0C248_LUCCU</name>
<dbReference type="SUPFAM" id="SSF57845">
    <property type="entry name" value="B-box zinc-binding domain"/>
    <property type="match status" value="1"/>
</dbReference>
<dbReference type="GO" id="GO:0008270">
    <property type="term" value="F:zinc ion binding"/>
    <property type="evidence" value="ECO:0007669"/>
    <property type="project" value="UniProtKB-KW"/>
</dbReference>
<evidence type="ECO:0000256" key="3">
    <source>
        <dbReference type="ARBA" id="ARBA00022833"/>
    </source>
</evidence>
<dbReference type="SUPFAM" id="SSF57903">
    <property type="entry name" value="FYVE/PHD zinc finger"/>
    <property type="match status" value="1"/>
</dbReference>
<evidence type="ECO:0000256" key="1">
    <source>
        <dbReference type="ARBA" id="ARBA00022723"/>
    </source>
</evidence>
<dbReference type="PANTHER" id="PTHR46603:SF1">
    <property type="entry name" value="ABSCISSION_NOCUT CHECKPOINT REGULATOR"/>
    <property type="match status" value="1"/>
</dbReference>
<evidence type="ECO:0000256" key="2">
    <source>
        <dbReference type="ARBA" id="ARBA00022771"/>
    </source>
</evidence>
<dbReference type="InterPro" id="IPR011011">
    <property type="entry name" value="Znf_FYVE_PHD"/>
</dbReference>
<comment type="caution">
    <text evidence="7">The sequence shown here is derived from an EMBL/GenBank/DDBJ whole genome shotgun (WGS) entry which is preliminary data.</text>
</comment>
<dbReference type="GO" id="GO:0032266">
    <property type="term" value="F:phosphatidylinositol-3-phosphate binding"/>
    <property type="evidence" value="ECO:0007669"/>
    <property type="project" value="TreeGrafter"/>
</dbReference>
<dbReference type="GO" id="GO:0044878">
    <property type="term" value="P:mitotic cytokinesis checkpoint signaling"/>
    <property type="evidence" value="ECO:0007669"/>
    <property type="project" value="TreeGrafter"/>
</dbReference>
<dbReference type="InterPro" id="IPR017455">
    <property type="entry name" value="Znf_FYVE-rel"/>
</dbReference>
<dbReference type="STRING" id="7375.A0A0L0C248"/>
<dbReference type="OMA" id="CYRECHD"/>
<evidence type="ECO:0000259" key="6">
    <source>
        <dbReference type="PROSITE" id="PS50178"/>
    </source>
</evidence>
<dbReference type="GO" id="GO:0009838">
    <property type="term" value="P:abscission"/>
    <property type="evidence" value="ECO:0007669"/>
    <property type="project" value="TreeGrafter"/>
</dbReference>